<proteinExistence type="predicted"/>
<gene>
    <name evidence="2" type="ORF">UFOVP1549_41</name>
    <name evidence="1" type="ORF">UFOVP303_53</name>
</gene>
<protein>
    <submittedName>
        <fullName evidence="1">Uncharacterized protein</fullName>
    </submittedName>
</protein>
<dbReference type="EMBL" id="LR796315">
    <property type="protein sequence ID" value="CAB4136186.1"/>
    <property type="molecule type" value="Genomic_DNA"/>
</dbReference>
<reference evidence="1" key="1">
    <citation type="submission" date="2020-04" db="EMBL/GenBank/DDBJ databases">
        <authorList>
            <person name="Chiriac C."/>
            <person name="Salcher M."/>
            <person name="Ghai R."/>
            <person name="Kavagutti S V."/>
        </authorList>
    </citation>
    <scope>NUCLEOTIDE SEQUENCE</scope>
</reference>
<dbReference type="EMBL" id="LR798394">
    <property type="protein sequence ID" value="CAB5228574.1"/>
    <property type="molecule type" value="Genomic_DNA"/>
</dbReference>
<organism evidence="1">
    <name type="scientific">uncultured Caudovirales phage</name>
    <dbReference type="NCBI Taxonomy" id="2100421"/>
    <lineage>
        <taxon>Viruses</taxon>
        <taxon>Duplodnaviria</taxon>
        <taxon>Heunggongvirae</taxon>
        <taxon>Uroviricota</taxon>
        <taxon>Caudoviricetes</taxon>
        <taxon>Peduoviridae</taxon>
        <taxon>Maltschvirus</taxon>
        <taxon>Maltschvirus maltsch</taxon>
    </lineage>
</organism>
<evidence type="ECO:0000313" key="2">
    <source>
        <dbReference type="EMBL" id="CAB5228574.1"/>
    </source>
</evidence>
<evidence type="ECO:0000313" key="1">
    <source>
        <dbReference type="EMBL" id="CAB4136186.1"/>
    </source>
</evidence>
<sequence length="56" mass="6005">MSCPLCGGPIPNALDEGKYAGALSRRDNKTEICSSCGVMEAIEDFNRSRRSVIVDA</sequence>
<name>A0A6J5LT56_9CAUD</name>
<accession>A0A6J5LT56</accession>